<organism evidence="2 3">
    <name type="scientific">Streptomyces humidus</name>
    <dbReference type="NCBI Taxonomy" id="52259"/>
    <lineage>
        <taxon>Bacteria</taxon>
        <taxon>Bacillati</taxon>
        <taxon>Actinomycetota</taxon>
        <taxon>Actinomycetes</taxon>
        <taxon>Kitasatosporales</taxon>
        <taxon>Streptomycetaceae</taxon>
        <taxon>Streptomyces</taxon>
    </lineage>
</organism>
<feature type="region of interest" description="Disordered" evidence="1">
    <location>
        <begin position="1"/>
        <end position="33"/>
    </location>
</feature>
<protein>
    <submittedName>
        <fullName evidence="2">Uncharacterized protein</fullName>
    </submittedName>
</protein>
<feature type="compositionally biased region" description="Basic and acidic residues" evidence="1">
    <location>
        <begin position="1"/>
        <end position="11"/>
    </location>
</feature>
<name>A0A918L5E5_9ACTN</name>
<keyword evidence="3" id="KW-1185">Reference proteome</keyword>
<evidence type="ECO:0000256" key="1">
    <source>
        <dbReference type="SAM" id="MobiDB-lite"/>
    </source>
</evidence>
<reference evidence="2" key="2">
    <citation type="submission" date="2020-09" db="EMBL/GenBank/DDBJ databases">
        <authorList>
            <person name="Sun Q."/>
            <person name="Ohkuma M."/>
        </authorList>
    </citation>
    <scope>NUCLEOTIDE SEQUENCE</scope>
    <source>
        <strain evidence="2">JCM 4386</strain>
    </source>
</reference>
<dbReference type="Proteomes" id="UP000606194">
    <property type="component" value="Unassembled WGS sequence"/>
</dbReference>
<comment type="caution">
    <text evidence="2">The sequence shown here is derived from an EMBL/GenBank/DDBJ whole genome shotgun (WGS) entry which is preliminary data.</text>
</comment>
<evidence type="ECO:0000313" key="3">
    <source>
        <dbReference type="Proteomes" id="UP000606194"/>
    </source>
</evidence>
<accession>A0A918L5E5</accession>
<reference evidence="2" key="1">
    <citation type="journal article" date="2014" name="Int. J. Syst. Evol. Microbiol.">
        <title>Complete genome sequence of Corynebacterium casei LMG S-19264T (=DSM 44701T), isolated from a smear-ripened cheese.</title>
        <authorList>
            <consortium name="US DOE Joint Genome Institute (JGI-PGF)"/>
            <person name="Walter F."/>
            <person name="Albersmeier A."/>
            <person name="Kalinowski J."/>
            <person name="Ruckert C."/>
        </authorList>
    </citation>
    <scope>NUCLEOTIDE SEQUENCE</scope>
    <source>
        <strain evidence="2">JCM 4386</strain>
    </source>
</reference>
<dbReference type="AlphaFoldDB" id="A0A918L5E5"/>
<evidence type="ECO:0000313" key="2">
    <source>
        <dbReference type="EMBL" id="GGS08370.1"/>
    </source>
</evidence>
<proteinExistence type="predicted"/>
<sequence>MRGVGEAEPRRSPGGPLREIEQPSGDMGQRAEPAAALVAGLELLLPDEPTAGREAM</sequence>
<gene>
    <name evidence="2" type="ORF">GCM10010269_54430</name>
</gene>
<dbReference type="EMBL" id="BMTL01000024">
    <property type="protein sequence ID" value="GGS08370.1"/>
    <property type="molecule type" value="Genomic_DNA"/>
</dbReference>